<dbReference type="RefSeq" id="WP_091211572.1">
    <property type="nucleotide sequence ID" value="NZ_FOCL01000004.1"/>
</dbReference>
<name>A0A1H8K8U2_9SPHI</name>
<feature type="transmembrane region" description="Helical" evidence="1">
    <location>
        <begin position="188"/>
        <end position="209"/>
    </location>
</feature>
<dbReference type="AlphaFoldDB" id="A0A1H8K8U2"/>
<accession>A0A1H8K8U2</accession>
<evidence type="ECO:0000256" key="1">
    <source>
        <dbReference type="SAM" id="Phobius"/>
    </source>
</evidence>
<organism evidence="2 3">
    <name type="scientific">Mucilaginibacter gossypiicola</name>
    <dbReference type="NCBI Taxonomy" id="551995"/>
    <lineage>
        <taxon>Bacteria</taxon>
        <taxon>Pseudomonadati</taxon>
        <taxon>Bacteroidota</taxon>
        <taxon>Sphingobacteriia</taxon>
        <taxon>Sphingobacteriales</taxon>
        <taxon>Sphingobacteriaceae</taxon>
        <taxon>Mucilaginibacter</taxon>
    </lineage>
</organism>
<dbReference type="EMBL" id="FOCL01000004">
    <property type="protein sequence ID" value="SEN89275.1"/>
    <property type="molecule type" value="Genomic_DNA"/>
</dbReference>
<keyword evidence="1" id="KW-0812">Transmembrane</keyword>
<feature type="transmembrane region" description="Helical" evidence="1">
    <location>
        <begin position="91"/>
        <end position="108"/>
    </location>
</feature>
<proteinExistence type="predicted"/>
<keyword evidence="3" id="KW-1185">Reference proteome</keyword>
<reference evidence="3" key="1">
    <citation type="submission" date="2016-10" db="EMBL/GenBank/DDBJ databases">
        <authorList>
            <person name="Varghese N."/>
            <person name="Submissions S."/>
        </authorList>
    </citation>
    <scope>NUCLEOTIDE SEQUENCE [LARGE SCALE GENOMIC DNA]</scope>
    <source>
        <strain evidence="3">Gh-48</strain>
    </source>
</reference>
<dbReference type="STRING" id="551995.SAMN05192574_104503"/>
<dbReference type="OrthoDB" id="649648at2"/>
<gene>
    <name evidence="2" type="ORF">SAMN05192574_104503</name>
</gene>
<protein>
    <submittedName>
        <fullName evidence="2">Uncharacterized protein</fullName>
    </submittedName>
</protein>
<feature type="transmembrane region" description="Helical" evidence="1">
    <location>
        <begin position="6"/>
        <end position="24"/>
    </location>
</feature>
<keyword evidence="1" id="KW-1133">Transmembrane helix</keyword>
<keyword evidence="1" id="KW-0472">Membrane</keyword>
<evidence type="ECO:0000313" key="2">
    <source>
        <dbReference type="EMBL" id="SEN89275.1"/>
    </source>
</evidence>
<feature type="transmembrane region" description="Helical" evidence="1">
    <location>
        <begin position="63"/>
        <end position="82"/>
    </location>
</feature>
<feature type="transmembrane region" description="Helical" evidence="1">
    <location>
        <begin position="31"/>
        <end position="51"/>
    </location>
</feature>
<evidence type="ECO:0000313" key="3">
    <source>
        <dbReference type="Proteomes" id="UP000198942"/>
    </source>
</evidence>
<feature type="transmembrane region" description="Helical" evidence="1">
    <location>
        <begin position="114"/>
        <end position="138"/>
    </location>
</feature>
<feature type="transmembrane region" description="Helical" evidence="1">
    <location>
        <begin position="150"/>
        <end position="176"/>
    </location>
</feature>
<dbReference type="Proteomes" id="UP000198942">
    <property type="component" value="Unassembled WGS sequence"/>
</dbReference>
<sequence length="222" mass="26067">MSAYITVNTTGEALCFVVSLFCLYKDKEPAWRLFICFLLLTVVVEVCGIYLRTELHRPNFMIYNVFLLVECLMQSYFFYYLYKTYHNTQKLLIGWLTIFACFYFAELLKSHFGAYVSASSTTLSVALILASVYFYYLLLKEEKSRPLFTYAPFWWVNGTICFYFAGIACNLFFSYLVQDRTPGIGHSARYIVFSIINIILYLSWSYAFICRYRQRILSSSLD</sequence>